<dbReference type="InterPro" id="IPR008966">
    <property type="entry name" value="Adhesion_dom_sf"/>
</dbReference>
<feature type="domain" description="Fimbrial-type adhesion" evidence="6">
    <location>
        <begin position="190"/>
        <end position="332"/>
    </location>
</feature>
<keyword evidence="3 5" id="KW-0732">Signal</keyword>
<dbReference type="GO" id="GO:0043709">
    <property type="term" value="P:cell adhesion involved in single-species biofilm formation"/>
    <property type="evidence" value="ECO:0007669"/>
    <property type="project" value="TreeGrafter"/>
</dbReference>
<feature type="chain" id="PRO_5041665989" description="Fimbrial-type adhesion domain-containing protein" evidence="5">
    <location>
        <begin position="27"/>
        <end position="332"/>
    </location>
</feature>
<dbReference type="GO" id="GO:0009289">
    <property type="term" value="C:pilus"/>
    <property type="evidence" value="ECO:0007669"/>
    <property type="project" value="UniProtKB-SubCell"/>
</dbReference>
<dbReference type="RefSeq" id="WP_176400522.1">
    <property type="nucleotide sequence ID" value="NZ_AP024590.1"/>
</dbReference>
<dbReference type="InterPro" id="IPR050263">
    <property type="entry name" value="Bact_Fimbrial_Adh_Pro"/>
</dbReference>
<dbReference type="InterPro" id="IPR036937">
    <property type="entry name" value="Adhesion_dom_fimbrial_sf"/>
</dbReference>
<evidence type="ECO:0000256" key="5">
    <source>
        <dbReference type="SAM" id="SignalP"/>
    </source>
</evidence>
<evidence type="ECO:0000256" key="4">
    <source>
        <dbReference type="ARBA" id="ARBA00023263"/>
    </source>
</evidence>
<keyword evidence="4" id="KW-0281">Fimbrium</keyword>
<evidence type="ECO:0000313" key="8">
    <source>
        <dbReference type="Proteomes" id="UP000682928"/>
    </source>
</evidence>
<dbReference type="EMBL" id="AP024590">
    <property type="protein sequence ID" value="BCU55550.1"/>
    <property type="molecule type" value="Genomic_DNA"/>
</dbReference>
<proteinExistence type="inferred from homology"/>
<dbReference type="Pfam" id="PF00419">
    <property type="entry name" value="Fimbrial"/>
    <property type="match status" value="1"/>
</dbReference>
<dbReference type="PANTHER" id="PTHR33420">
    <property type="entry name" value="FIMBRIAL SUBUNIT ELFA-RELATED"/>
    <property type="match status" value="1"/>
</dbReference>
<feature type="signal peptide" evidence="5">
    <location>
        <begin position="1"/>
        <end position="26"/>
    </location>
</feature>
<protein>
    <recommendedName>
        <fullName evidence="6">Fimbrial-type adhesion domain-containing protein</fullName>
    </recommendedName>
</protein>
<sequence length="332" mass="33992">MSAIMIFTRVLSGLLLWGLTSGLCGAACTSSPATPQIINPGMIVVPAWTVPGNDVLASEHSLSFSGQCDGGGGEQPGDTVIACFAGSGAEASGYPGVYATGIDGIGIALATGTGARIRGSGPGCDSRATPLATLDSDLAFNYSVTLSLVKTASIVGSGSLLDNQTRFAMTVYQKAGIGGASPYVSYIGEMQVRPASCDVLTKNVNVDLGRYTLQDFSSRQRGGVTKNIPFTLDLDCDEGAKVTLVVDGTRDSSAAGVLAVNGGEDGTGAGGVGIQMLNGAGYPFYLGYENVVEPQTSQGTLFIPFNARYYLTGDPFTAGYANAVATFTLTYQ</sequence>
<evidence type="ECO:0000256" key="3">
    <source>
        <dbReference type="ARBA" id="ARBA00022729"/>
    </source>
</evidence>
<dbReference type="Gene3D" id="2.60.40.3310">
    <property type="match status" value="1"/>
</dbReference>
<gene>
    <name evidence="7" type="ORF">ENKO_21440</name>
</gene>
<evidence type="ECO:0000259" key="6">
    <source>
        <dbReference type="Pfam" id="PF00419"/>
    </source>
</evidence>
<dbReference type="Gene3D" id="2.60.40.1090">
    <property type="entry name" value="Fimbrial-type adhesion domain"/>
    <property type="match status" value="1"/>
</dbReference>
<name>A0AA86IQF2_9ENTR</name>
<reference evidence="7" key="1">
    <citation type="submission" date="2021-04" db="EMBL/GenBank/DDBJ databases">
        <title>Difference and commonality of drug resistance evolution in various bacteria. and drug sensitivity profiles.</title>
        <authorList>
            <person name="Maeda T."/>
            <person name="Shibai A."/>
            <person name="Kawada K."/>
            <person name="Kotani H."/>
            <person name="Tarusawa Y."/>
            <person name="Tanabe K."/>
            <person name="Furusawa C."/>
        </authorList>
    </citation>
    <scope>NUCLEOTIDE SEQUENCE</scope>
    <source>
        <strain evidence="7">JCM 8580</strain>
    </source>
</reference>
<comment type="similarity">
    <text evidence="2">Belongs to the fimbrial protein family.</text>
</comment>
<dbReference type="InterPro" id="IPR000259">
    <property type="entry name" value="Adhesion_dom_fimbrial"/>
</dbReference>
<evidence type="ECO:0000256" key="2">
    <source>
        <dbReference type="ARBA" id="ARBA00006671"/>
    </source>
</evidence>
<dbReference type="PANTHER" id="PTHR33420:SF12">
    <property type="entry name" value="FIMBRIN-LIKE PROTEIN FIMI-RELATED"/>
    <property type="match status" value="1"/>
</dbReference>
<organism evidence="7 8">
    <name type="scientific">Enterobacter kobei</name>
    <dbReference type="NCBI Taxonomy" id="208224"/>
    <lineage>
        <taxon>Bacteria</taxon>
        <taxon>Pseudomonadati</taxon>
        <taxon>Pseudomonadota</taxon>
        <taxon>Gammaproteobacteria</taxon>
        <taxon>Enterobacterales</taxon>
        <taxon>Enterobacteriaceae</taxon>
        <taxon>Enterobacter</taxon>
        <taxon>Enterobacter cloacae complex</taxon>
    </lineage>
</organism>
<accession>A0AA86IQF2</accession>
<evidence type="ECO:0000256" key="1">
    <source>
        <dbReference type="ARBA" id="ARBA00004561"/>
    </source>
</evidence>
<dbReference type="SUPFAM" id="SSF49401">
    <property type="entry name" value="Bacterial adhesins"/>
    <property type="match status" value="1"/>
</dbReference>
<dbReference type="Proteomes" id="UP000682928">
    <property type="component" value="Chromosome"/>
</dbReference>
<comment type="subcellular location">
    <subcellularLocation>
        <location evidence="1">Fimbrium</location>
    </subcellularLocation>
</comment>
<evidence type="ECO:0000313" key="7">
    <source>
        <dbReference type="EMBL" id="BCU55550.1"/>
    </source>
</evidence>
<dbReference type="AlphaFoldDB" id="A0AA86IQF2"/>